<comment type="caution">
    <text evidence="1">The sequence shown here is derived from an EMBL/GenBank/DDBJ whole genome shotgun (WGS) entry which is preliminary data.</text>
</comment>
<dbReference type="EMBL" id="JACEIK010001178">
    <property type="protein sequence ID" value="MCD7466836.1"/>
    <property type="molecule type" value="Genomic_DNA"/>
</dbReference>
<evidence type="ECO:0000313" key="2">
    <source>
        <dbReference type="Proteomes" id="UP000823775"/>
    </source>
</evidence>
<keyword evidence="2" id="KW-1185">Reference proteome</keyword>
<evidence type="ECO:0000313" key="1">
    <source>
        <dbReference type="EMBL" id="MCD7466836.1"/>
    </source>
</evidence>
<proteinExistence type="predicted"/>
<protein>
    <submittedName>
        <fullName evidence="1">Uncharacterized protein</fullName>
    </submittedName>
</protein>
<organism evidence="1 2">
    <name type="scientific">Datura stramonium</name>
    <name type="common">Jimsonweed</name>
    <name type="synonym">Common thornapple</name>
    <dbReference type="NCBI Taxonomy" id="4076"/>
    <lineage>
        <taxon>Eukaryota</taxon>
        <taxon>Viridiplantae</taxon>
        <taxon>Streptophyta</taxon>
        <taxon>Embryophyta</taxon>
        <taxon>Tracheophyta</taxon>
        <taxon>Spermatophyta</taxon>
        <taxon>Magnoliopsida</taxon>
        <taxon>eudicotyledons</taxon>
        <taxon>Gunneridae</taxon>
        <taxon>Pentapetalae</taxon>
        <taxon>asterids</taxon>
        <taxon>lamiids</taxon>
        <taxon>Solanales</taxon>
        <taxon>Solanaceae</taxon>
        <taxon>Solanoideae</taxon>
        <taxon>Datureae</taxon>
        <taxon>Datura</taxon>
    </lineage>
</organism>
<name>A0ABS8T784_DATST</name>
<sequence>MDEFFKVKKCINFFFSKLPLSLMCFFNMSNFKKIFEKKQFSCYKNEYLLTPSTMQLNIEPEQPRNFVLSGLFTVWCFQYCVDATSKKWGCSSMSDKNNTVPV</sequence>
<dbReference type="Proteomes" id="UP000823775">
    <property type="component" value="Unassembled WGS sequence"/>
</dbReference>
<gene>
    <name evidence="1" type="ORF">HAX54_003874</name>
</gene>
<accession>A0ABS8T784</accession>
<reference evidence="1 2" key="1">
    <citation type="journal article" date="2021" name="BMC Genomics">
        <title>Datura genome reveals duplications of psychoactive alkaloid biosynthetic genes and high mutation rate following tissue culture.</title>
        <authorList>
            <person name="Rajewski A."/>
            <person name="Carter-House D."/>
            <person name="Stajich J."/>
            <person name="Litt A."/>
        </authorList>
    </citation>
    <scope>NUCLEOTIDE SEQUENCE [LARGE SCALE GENOMIC DNA]</scope>
    <source>
        <strain evidence="1">AR-01</strain>
    </source>
</reference>